<keyword evidence="3" id="KW-0833">Ubl conjugation pathway</keyword>
<dbReference type="GO" id="GO:0006511">
    <property type="term" value="P:ubiquitin-dependent protein catabolic process"/>
    <property type="evidence" value="ECO:0000318"/>
    <property type="project" value="GO_Central"/>
</dbReference>
<accession>A0A1Y1HYH9</accession>
<sequence>MLLRLRSRDGLERIQVDDRATVGDLQQKIAEQLQVPVSNQVLSQDIKLLVSKTPNEFADMRDPHRKLSQLGMSNGAMVFLYYSGERQIAGPSSQQPKGFSGGKMTIDDMIARQTRIERQEDPHATSVSFDRNAANVFQAYVNESLGFSIKRGGVMYGTVAEDKAVLVDAIYEPPQQGSEDGLEITWDAEELARVELVAGGLGLKKVGFIFSQSVSQVQGKEYIVSEGELRQMVELQADSGDDTWVTALVKLDADEESGGADVHFEAFQTSDQCVKLWREDFFAAKDAGGSKDPKTSLMGKEVIVAGRDTTEVDNDFFLVPVKILDHEGPLVHTFPVENRLPSANFQSVKAHLDKYKNFSYAQRLSDFHLLVFLSRYIGDAADITQIAETVRNKGQVGEGYQLIIDSLASQ</sequence>
<dbReference type="Pfam" id="PF05021">
    <property type="entry name" value="NPL4"/>
    <property type="match status" value="1"/>
</dbReference>
<dbReference type="EMBL" id="DF237107">
    <property type="protein sequence ID" value="GAQ83695.1"/>
    <property type="molecule type" value="Genomic_DNA"/>
</dbReference>
<comment type="function">
    <text evidence="4">May be part of a complex that binds ubiquitinated proteins and that is necessary for the export of misfolded proteins from the ER to the cytoplasm, where they are degraded by the proteasome.</text>
</comment>
<dbReference type="OMA" id="DYTMSTA"/>
<dbReference type="AlphaFoldDB" id="A0A1Y1HYH9"/>
<dbReference type="InterPro" id="IPR029071">
    <property type="entry name" value="Ubiquitin-like_domsf"/>
</dbReference>
<dbReference type="FunFam" id="3.10.20.90:FF:000331">
    <property type="entry name" value="NPL4-like protein 1"/>
    <property type="match status" value="1"/>
</dbReference>
<dbReference type="PANTHER" id="PTHR12710:SF0">
    <property type="entry name" value="NUCLEAR PROTEIN LOCALIZATION PROTEIN 4 HOMOLOG"/>
    <property type="match status" value="1"/>
</dbReference>
<evidence type="ECO:0000259" key="7">
    <source>
        <dbReference type="Pfam" id="PF11543"/>
    </source>
</evidence>
<dbReference type="CDD" id="cd08061">
    <property type="entry name" value="MPN_NPL4"/>
    <property type="match status" value="1"/>
</dbReference>
<feature type="domain" description="Nuclear pore localisation protein Npl4 ubiquitin-like" evidence="7">
    <location>
        <begin position="1"/>
        <end position="81"/>
    </location>
</feature>
<dbReference type="OrthoDB" id="10251089at2759"/>
<dbReference type="PANTHER" id="PTHR12710">
    <property type="entry name" value="NUCLEAR PROTEIN LOCALIZATION 4"/>
    <property type="match status" value="1"/>
</dbReference>
<dbReference type="Gene3D" id="3.10.20.90">
    <property type="entry name" value="Phosphatidylinositol 3-kinase Catalytic Subunit, Chain A, domain 1"/>
    <property type="match status" value="1"/>
</dbReference>
<dbReference type="GO" id="GO:0043130">
    <property type="term" value="F:ubiquitin binding"/>
    <property type="evidence" value="ECO:0000318"/>
    <property type="project" value="GO_Central"/>
</dbReference>
<proteinExistence type="inferred from homology"/>
<organism evidence="8 9">
    <name type="scientific">Klebsormidium nitens</name>
    <name type="common">Green alga</name>
    <name type="synonym">Ulothrix nitens</name>
    <dbReference type="NCBI Taxonomy" id="105231"/>
    <lineage>
        <taxon>Eukaryota</taxon>
        <taxon>Viridiplantae</taxon>
        <taxon>Streptophyta</taxon>
        <taxon>Klebsormidiophyceae</taxon>
        <taxon>Klebsormidiales</taxon>
        <taxon>Klebsormidiaceae</taxon>
        <taxon>Klebsormidium</taxon>
    </lineage>
</organism>
<reference evidence="8 9" key="1">
    <citation type="journal article" date="2014" name="Nat. Commun.">
        <title>Klebsormidium flaccidum genome reveals primary factors for plant terrestrial adaptation.</title>
        <authorList>
            <person name="Hori K."/>
            <person name="Maruyama F."/>
            <person name="Fujisawa T."/>
            <person name="Togashi T."/>
            <person name="Yamamoto N."/>
            <person name="Seo M."/>
            <person name="Sato S."/>
            <person name="Yamada T."/>
            <person name="Mori H."/>
            <person name="Tajima N."/>
            <person name="Moriyama T."/>
            <person name="Ikeuchi M."/>
            <person name="Watanabe M."/>
            <person name="Wada H."/>
            <person name="Kobayashi K."/>
            <person name="Saito M."/>
            <person name="Masuda T."/>
            <person name="Sasaki-Sekimoto Y."/>
            <person name="Mashiguchi K."/>
            <person name="Awai K."/>
            <person name="Shimojima M."/>
            <person name="Masuda S."/>
            <person name="Iwai M."/>
            <person name="Nobusawa T."/>
            <person name="Narise T."/>
            <person name="Kondo S."/>
            <person name="Saito H."/>
            <person name="Sato R."/>
            <person name="Murakawa M."/>
            <person name="Ihara Y."/>
            <person name="Oshima-Yamada Y."/>
            <person name="Ohtaka K."/>
            <person name="Satoh M."/>
            <person name="Sonobe K."/>
            <person name="Ishii M."/>
            <person name="Ohtani R."/>
            <person name="Kanamori-Sato M."/>
            <person name="Honoki R."/>
            <person name="Miyazaki D."/>
            <person name="Mochizuki H."/>
            <person name="Umetsu J."/>
            <person name="Higashi K."/>
            <person name="Shibata D."/>
            <person name="Kamiya Y."/>
            <person name="Sato N."/>
            <person name="Nakamura Y."/>
            <person name="Tabata S."/>
            <person name="Ida S."/>
            <person name="Kurokawa K."/>
            <person name="Ohta H."/>
        </authorList>
    </citation>
    <scope>NUCLEOTIDE SEQUENCE [LARGE SCALE GENOMIC DNA]</scope>
    <source>
        <strain evidence="8 9">NIES-2285</strain>
    </source>
</reference>
<keyword evidence="2" id="KW-0597">Phosphoprotein</keyword>
<dbReference type="STRING" id="105231.A0A1Y1HYH9"/>
<feature type="domain" description="Nuclear pore localisation protein NPL4 C-terminal" evidence="6">
    <location>
        <begin position="165"/>
        <end position="220"/>
    </location>
</feature>
<dbReference type="InterPro" id="IPR007717">
    <property type="entry name" value="NPL4_C"/>
</dbReference>
<dbReference type="CDD" id="cd17055">
    <property type="entry name" value="Ubl_AtNPL4_like"/>
    <property type="match status" value="1"/>
</dbReference>
<evidence type="ECO:0000256" key="5">
    <source>
        <dbReference type="ARBA" id="ARBA00060618"/>
    </source>
</evidence>
<keyword evidence="9" id="KW-1185">Reference proteome</keyword>
<dbReference type="SUPFAM" id="SSF54236">
    <property type="entry name" value="Ubiquitin-like"/>
    <property type="match status" value="1"/>
</dbReference>
<evidence type="ECO:0000256" key="1">
    <source>
        <dbReference type="ARBA" id="ARBA00011025"/>
    </source>
</evidence>
<evidence type="ECO:0000256" key="2">
    <source>
        <dbReference type="ARBA" id="ARBA00022553"/>
    </source>
</evidence>
<dbReference type="GO" id="GO:0031625">
    <property type="term" value="F:ubiquitin protein ligase binding"/>
    <property type="evidence" value="ECO:0000318"/>
    <property type="project" value="GO_Central"/>
</dbReference>
<comment type="pathway">
    <text evidence="5">Protein degradation; proteasomal ubiquitin-dependent pathway.</text>
</comment>
<evidence type="ECO:0000313" key="9">
    <source>
        <dbReference type="Proteomes" id="UP000054558"/>
    </source>
</evidence>
<dbReference type="InterPro" id="IPR024682">
    <property type="entry name" value="Npl4_Ub-like_dom"/>
</dbReference>
<dbReference type="GO" id="GO:0005634">
    <property type="term" value="C:nucleus"/>
    <property type="evidence" value="ECO:0000318"/>
    <property type="project" value="GO_Central"/>
</dbReference>
<dbReference type="Pfam" id="PF11543">
    <property type="entry name" value="UN_NPL4"/>
    <property type="match status" value="1"/>
</dbReference>
<comment type="similarity">
    <text evidence="1">Belongs to the NPL4 family.</text>
</comment>
<dbReference type="Proteomes" id="UP000054558">
    <property type="component" value="Unassembled WGS sequence"/>
</dbReference>
<dbReference type="InterPro" id="IPR016563">
    <property type="entry name" value="Npl4"/>
</dbReference>
<name>A0A1Y1HYH9_KLENI</name>
<evidence type="ECO:0000313" key="8">
    <source>
        <dbReference type="EMBL" id="GAQ83695.1"/>
    </source>
</evidence>
<gene>
    <name evidence="8" type="ORF">KFL_001580090</name>
</gene>
<evidence type="ECO:0000256" key="4">
    <source>
        <dbReference type="ARBA" id="ARBA00060043"/>
    </source>
</evidence>
<evidence type="ECO:0000256" key="3">
    <source>
        <dbReference type="ARBA" id="ARBA00022786"/>
    </source>
</evidence>
<evidence type="ECO:0000259" key="6">
    <source>
        <dbReference type="Pfam" id="PF05021"/>
    </source>
</evidence>
<protein>
    <submittedName>
        <fullName evidence="8">Nuclear pore localisation protein NPL4</fullName>
    </submittedName>
</protein>